<feature type="signal peptide" evidence="1">
    <location>
        <begin position="1"/>
        <end position="25"/>
    </location>
</feature>
<accession>A0ABX8AEP1</accession>
<proteinExistence type="predicted"/>
<organism evidence="2 3">
    <name type="scientific">Tardiphaga alba</name>
    <dbReference type="NCBI Taxonomy" id="340268"/>
    <lineage>
        <taxon>Bacteria</taxon>
        <taxon>Pseudomonadati</taxon>
        <taxon>Pseudomonadota</taxon>
        <taxon>Alphaproteobacteria</taxon>
        <taxon>Hyphomicrobiales</taxon>
        <taxon>Nitrobacteraceae</taxon>
        <taxon>Tardiphaga</taxon>
    </lineage>
</organism>
<evidence type="ECO:0000313" key="2">
    <source>
        <dbReference type="EMBL" id="QUS40265.1"/>
    </source>
</evidence>
<name>A0ABX8AEP1_9BRAD</name>
<keyword evidence="1" id="KW-0732">Signal</keyword>
<sequence length="84" mass="9245">MIKKLALLAAAGLLYIAVPTNSASAQGISVQIGNGGYHHGHRGYHRPHGYHRGPGYRHSRAYYGPRHGHRHGYHGGRTKTVIIR</sequence>
<reference evidence="2 3" key="1">
    <citation type="submission" date="2019-02" db="EMBL/GenBank/DDBJ databases">
        <title>Emended description of the genus Rhodopseudomonas and description of Rhodopseudomonas albus sp. nov., a non-phototrophic, heavy-metal-tolerant bacterium isolated from garden soil.</title>
        <authorList>
            <person name="Bao Z."/>
            <person name="Cao W.W."/>
            <person name="Sato Y."/>
            <person name="Nishizawa T."/>
            <person name="Zhao J."/>
            <person name="Guo Y."/>
            <person name="Ohta H."/>
        </authorList>
    </citation>
    <scope>NUCLEOTIDE SEQUENCE [LARGE SCALE GENOMIC DNA]</scope>
    <source>
        <strain evidence="2 3">SK50-23</strain>
    </source>
</reference>
<gene>
    <name evidence="2" type="ORF">RPMA_16555</name>
</gene>
<evidence type="ECO:0000313" key="3">
    <source>
        <dbReference type="Proteomes" id="UP000682843"/>
    </source>
</evidence>
<dbReference type="Proteomes" id="UP000682843">
    <property type="component" value="Chromosome"/>
</dbReference>
<feature type="chain" id="PRO_5047467269" evidence="1">
    <location>
        <begin position="26"/>
        <end position="84"/>
    </location>
</feature>
<keyword evidence="3" id="KW-1185">Reference proteome</keyword>
<evidence type="ECO:0000256" key="1">
    <source>
        <dbReference type="SAM" id="SignalP"/>
    </source>
</evidence>
<protein>
    <submittedName>
        <fullName evidence="2">Uncharacterized protein</fullName>
    </submittedName>
</protein>
<dbReference type="RefSeq" id="WP_211908843.1">
    <property type="nucleotide sequence ID" value="NZ_CP036498.1"/>
</dbReference>
<dbReference type="EMBL" id="CP036498">
    <property type="protein sequence ID" value="QUS40265.1"/>
    <property type="molecule type" value="Genomic_DNA"/>
</dbReference>